<evidence type="ECO:0000313" key="2">
    <source>
        <dbReference type="Proteomes" id="UP000221165"/>
    </source>
</evidence>
<dbReference type="AlphaFoldDB" id="A0A2C6KKY7"/>
<feature type="non-terminal residue" evidence="1">
    <location>
        <position position="1"/>
    </location>
</feature>
<dbReference type="EMBL" id="MIGC01005109">
    <property type="protein sequence ID" value="PHJ17298.1"/>
    <property type="molecule type" value="Genomic_DNA"/>
</dbReference>
<dbReference type="VEuPathDB" id="ToxoDB:CSUI_008879"/>
<accession>A0A2C6KKY7</accession>
<evidence type="ECO:0000313" key="1">
    <source>
        <dbReference type="EMBL" id="PHJ17298.1"/>
    </source>
</evidence>
<reference evidence="1 2" key="1">
    <citation type="journal article" date="2017" name="Int. J. Parasitol.">
        <title>The genome of the protozoan parasite Cystoisospora suis and a reverse vaccinology approach to identify vaccine candidates.</title>
        <authorList>
            <person name="Palmieri N."/>
            <person name="Shrestha A."/>
            <person name="Ruttkowski B."/>
            <person name="Beck T."/>
            <person name="Vogl C."/>
            <person name="Tomley F."/>
            <person name="Blake D.P."/>
            <person name="Joachim A."/>
        </authorList>
    </citation>
    <scope>NUCLEOTIDE SEQUENCE [LARGE SCALE GENOMIC DNA]</scope>
    <source>
        <strain evidence="1 2">Wien I</strain>
    </source>
</reference>
<name>A0A2C6KKY7_9APIC</name>
<keyword evidence="2" id="KW-1185">Reference proteome</keyword>
<comment type="caution">
    <text evidence="1">The sequence shown here is derived from an EMBL/GenBank/DDBJ whole genome shotgun (WGS) entry which is preliminary data.</text>
</comment>
<sequence length="94" mass="9800">CSPSLLFSSFSSFRGLQTSFLRAVRGGITADNLLSSGPKSASKSSCGITGRSQRECSSTLSLSPSLSRHRPGVQTAYRGAGCLFVHAVVSLQSC</sequence>
<proteinExistence type="predicted"/>
<feature type="non-terminal residue" evidence="1">
    <location>
        <position position="94"/>
    </location>
</feature>
<dbReference type="RefSeq" id="XP_067919023.1">
    <property type="nucleotide sequence ID" value="XM_068068999.1"/>
</dbReference>
<protein>
    <submittedName>
        <fullName evidence="1">Uncharacterized protein</fullName>
    </submittedName>
</protein>
<gene>
    <name evidence="1" type="ORF">CSUI_008879</name>
</gene>
<dbReference type="GeneID" id="94432210"/>
<dbReference type="Proteomes" id="UP000221165">
    <property type="component" value="Unassembled WGS sequence"/>
</dbReference>
<organism evidence="1 2">
    <name type="scientific">Cystoisospora suis</name>
    <dbReference type="NCBI Taxonomy" id="483139"/>
    <lineage>
        <taxon>Eukaryota</taxon>
        <taxon>Sar</taxon>
        <taxon>Alveolata</taxon>
        <taxon>Apicomplexa</taxon>
        <taxon>Conoidasida</taxon>
        <taxon>Coccidia</taxon>
        <taxon>Eucoccidiorida</taxon>
        <taxon>Eimeriorina</taxon>
        <taxon>Sarcocystidae</taxon>
        <taxon>Cystoisospora</taxon>
    </lineage>
</organism>